<protein>
    <recommendedName>
        <fullName evidence="9">Mitochondrial pyruvate carrier</fullName>
    </recommendedName>
</protein>
<keyword evidence="11" id="KW-1185">Reference proteome</keyword>
<accession>A0A9J7XDW6</accession>
<evidence type="ECO:0000256" key="3">
    <source>
        <dbReference type="ARBA" id="ARBA00022448"/>
    </source>
</evidence>
<evidence type="ECO:0000256" key="4">
    <source>
        <dbReference type="ARBA" id="ARBA00022692"/>
    </source>
</evidence>
<reference evidence="10" key="2">
    <citation type="submission" date="2025-09" db="UniProtKB">
        <authorList>
            <consortium name="Ensembl"/>
        </authorList>
    </citation>
    <scope>IDENTIFICATION</scope>
</reference>
<comment type="similarity">
    <text evidence="2 9">Belongs to the mitochondrial pyruvate carrier (MPC) (TC 2.A.105) family.</text>
</comment>
<evidence type="ECO:0000256" key="8">
    <source>
        <dbReference type="ARBA" id="ARBA00023136"/>
    </source>
</evidence>
<comment type="subcellular location">
    <subcellularLocation>
        <location evidence="1 9">Mitochondrion inner membrane</location>
        <topology evidence="1 9">Multi-pass membrane protein</topology>
    </subcellularLocation>
</comment>
<keyword evidence="7 9" id="KW-0496">Mitochondrion</keyword>
<keyword evidence="8 9" id="KW-0472">Membrane</keyword>
<comment type="function">
    <text evidence="9">Mediates the uptake of pyruvate into mitochondria.</text>
</comment>
<feature type="transmembrane region" description="Helical" evidence="9">
    <location>
        <begin position="96"/>
        <end position="116"/>
    </location>
</feature>
<comment type="caution">
    <text evidence="9">Lacks conserved residue(s) required for the propagation of feature annotation.</text>
</comment>
<dbReference type="Proteomes" id="UP001108240">
    <property type="component" value="Unplaced"/>
</dbReference>
<evidence type="ECO:0000313" key="11">
    <source>
        <dbReference type="Proteomes" id="UP001108240"/>
    </source>
</evidence>
<evidence type="ECO:0000256" key="7">
    <source>
        <dbReference type="ARBA" id="ARBA00023128"/>
    </source>
</evidence>
<dbReference type="GeneTree" id="ENSGT00510000046988"/>
<keyword evidence="6 9" id="KW-1133">Transmembrane helix</keyword>
<name>A0A9J7XDW6_CYPCA</name>
<evidence type="ECO:0000313" key="10">
    <source>
        <dbReference type="Ensembl" id="ENSCCRP00000105128.1"/>
    </source>
</evidence>
<evidence type="ECO:0000256" key="9">
    <source>
        <dbReference type="RuleBase" id="RU363100"/>
    </source>
</evidence>
<evidence type="ECO:0000256" key="2">
    <source>
        <dbReference type="ARBA" id="ARBA00006416"/>
    </source>
</evidence>
<evidence type="ECO:0000256" key="6">
    <source>
        <dbReference type="ARBA" id="ARBA00022989"/>
    </source>
</evidence>
<dbReference type="GO" id="GO:0006850">
    <property type="term" value="P:pyruvate import into mitochondria"/>
    <property type="evidence" value="ECO:0007669"/>
    <property type="project" value="InterPro"/>
</dbReference>
<dbReference type="InterPro" id="IPR005336">
    <property type="entry name" value="MPC"/>
</dbReference>
<dbReference type="Pfam" id="PF03650">
    <property type="entry name" value="MPC"/>
    <property type="match status" value="1"/>
</dbReference>
<evidence type="ECO:0000256" key="1">
    <source>
        <dbReference type="ARBA" id="ARBA00004448"/>
    </source>
</evidence>
<evidence type="ECO:0000256" key="5">
    <source>
        <dbReference type="ARBA" id="ARBA00022792"/>
    </source>
</evidence>
<dbReference type="Ensembl" id="ENSCCRT00000158876.1">
    <property type="protein sequence ID" value="ENSCCRP00000105128.1"/>
    <property type="gene ID" value="ENSCCRG00000069863.1"/>
</dbReference>
<keyword evidence="3 9" id="KW-0813">Transport</keyword>
<organism evidence="10 11">
    <name type="scientific">Cyprinus carpio carpio</name>
    <dbReference type="NCBI Taxonomy" id="630221"/>
    <lineage>
        <taxon>Eukaryota</taxon>
        <taxon>Metazoa</taxon>
        <taxon>Chordata</taxon>
        <taxon>Craniata</taxon>
        <taxon>Vertebrata</taxon>
        <taxon>Euteleostomi</taxon>
        <taxon>Actinopterygii</taxon>
        <taxon>Neopterygii</taxon>
        <taxon>Teleostei</taxon>
        <taxon>Ostariophysi</taxon>
        <taxon>Cypriniformes</taxon>
        <taxon>Cyprinidae</taxon>
        <taxon>Cyprininae</taxon>
        <taxon>Cyprinus</taxon>
    </lineage>
</organism>
<dbReference type="GO" id="GO:0005743">
    <property type="term" value="C:mitochondrial inner membrane"/>
    <property type="evidence" value="ECO:0007669"/>
    <property type="project" value="UniProtKB-SubCell"/>
</dbReference>
<dbReference type="AlphaFoldDB" id="A0A9J7XDW6"/>
<proteinExistence type="inferred from homology"/>
<reference evidence="10" key="1">
    <citation type="submission" date="2025-08" db="UniProtKB">
        <authorList>
            <consortium name="Ensembl"/>
        </authorList>
    </citation>
    <scope>IDENTIFICATION</scope>
</reference>
<sequence length="158" mass="17941">MVSSPDRSALPGGSSPQYSKFLSSHMRSGRACIPAVIAVVCRVISAFLGSGGKLGPAHRRHQRHEEESRDHQWQNDLRYVTKQQLVQQTDRVRSKVIGGVFTLVFPALTCYSLLFMRFAYKVQPRNWLLFACHFTNEGAQLIQGSRLIKYNMEKKMAK</sequence>
<keyword evidence="4 9" id="KW-0812">Transmembrane</keyword>
<keyword evidence="5 9" id="KW-0999">Mitochondrion inner membrane</keyword>